<dbReference type="KEGG" id="cvr:CHLNCDRAFT_134945"/>
<feature type="region of interest" description="Disordered" evidence="1">
    <location>
        <begin position="1"/>
        <end position="31"/>
    </location>
</feature>
<feature type="region of interest" description="Disordered" evidence="1">
    <location>
        <begin position="45"/>
        <end position="68"/>
    </location>
</feature>
<feature type="compositionally biased region" description="Low complexity" evidence="1">
    <location>
        <begin position="669"/>
        <end position="689"/>
    </location>
</feature>
<organism evidence="3">
    <name type="scientific">Chlorella variabilis</name>
    <name type="common">Green alga</name>
    <dbReference type="NCBI Taxonomy" id="554065"/>
    <lineage>
        <taxon>Eukaryota</taxon>
        <taxon>Viridiplantae</taxon>
        <taxon>Chlorophyta</taxon>
        <taxon>core chlorophytes</taxon>
        <taxon>Trebouxiophyceae</taxon>
        <taxon>Chlorellales</taxon>
        <taxon>Chlorellaceae</taxon>
        <taxon>Chlorella clade</taxon>
        <taxon>Chlorella</taxon>
    </lineage>
</organism>
<feature type="compositionally biased region" description="Low complexity" evidence="1">
    <location>
        <begin position="418"/>
        <end position="431"/>
    </location>
</feature>
<feature type="compositionally biased region" description="Basic and acidic residues" evidence="1">
    <location>
        <begin position="518"/>
        <end position="530"/>
    </location>
</feature>
<evidence type="ECO:0000313" key="2">
    <source>
        <dbReference type="EMBL" id="EFN54867.1"/>
    </source>
</evidence>
<evidence type="ECO:0000256" key="1">
    <source>
        <dbReference type="SAM" id="MobiDB-lite"/>
    </source>
</evidence>
<dbReference type="InParanoid" id="E1ZH66"/>
<feature type="region of interest" description="Disordered" evidence="1">
    <location>
        <begin position="487"/>
        <end position="530"/>
    </location>
</feature>
<feature type="region of interest" description="Disordered" evidence="1">
    <location>
        <begin position="574"/>
        <end position="720"/>
    </location>
</feature>
<feature type="region of interest" description="Disordered" evidence="1">
    <location>
        <begin position="197"/>
        <end position="259"/>
    </location>
</feature>
<sequence length="720" mass="78478">MAQLESDELEQLMPNIEHRVRQQSSPANTGALREYIRVLGEKPVNVPAGSTVPQKPRTDGLQTRAGSGRRPQRRYFTIKWRVEPEPEPQEQVEVDPEALKDALLEQAKAQRRALMEAALRPGTGRFPRSREFAITLLPLQLEEQEEELLEEAGADQLLQQDMEWQAAGEAGDEQLLEYGEHEEQAWEVEEGVLAEQQARAAVQPAAADAPASTAATPGAALLRQQDGQPQSGGLQQERPDSQRGQAKTPATSLFGRYTPMEGVPERLALLATRGKQPPATVSRSARPARTPAGFTPTEGIPERLLAFQPPLGGPRPLGLPGATLVCSNQAQRSVDSPVEGLVQQGVRRSKDGAAVPQPTDADAGFAGFAQPSPRQQEAEQQLAEEEQQQHEEQGVADDDDNGDFGFADDGGYYDEDGAPSPSAPQAAGTGSFPFLAGRSPAHMEDACVQTGASLGAEERAAAEAAAPAAEADNEGAYGGYDAGGDYDALDVHGQEPSFDADLPEPSAAARQRVRRKATKDPGVRLRNELKRKSLAVDPTIGRREVLPGVRRSCRSRQGPLKWWLNERQEFGRQHQTMPTVRNVVHKVPNTPWQTVTDIRRRPAKRQRAPTPHDLDEMLGGAADEEQGWEAEEEEVVQEEQPDVEEEQEEQVADDAAEPAATEEQHEVEQQQGRRQSSRRQQAAAQPMSRRQGKAPAARVPAAKGKAMKKKAAGSKRRGRR</sequence>
<dbReference type="OrthoDB" id="514664at2759"/>
<feature type="compositionally biased region" description="Polar residues" evidence="1">
    <location>
        <begin position="242"/>
        <end position="251"/>
    </location>
</feature>
<feature type="compositionally biased region" description="Acidic residues" evidence="1">
    <location>
        <begin position="622"/>
        <end position="656"/>
    </location>
</feature>
<accession>E1ZH66</accession>
<dbReference type="AlphaFoldDB" id="E1ZH66"/>
<feature type="compositionally biased region" description="Basic residues" evidence="1">
    <location>
        <begin position="705"/>
        <end position="720"/>
    </location>
</feature>
<feature type="compositionally biased region" description="Acidic residues" evidence="1">
    <location>
        <begin position="1"/>
        <end position="10"/>
    </location>
</feature>
<feature type="region of interest" description="Disordered" evidence="1">
    <location>
        <begin position="273"/>
        <end position="313"/>
    </location>
</feature>
<dbReference type="Proteomes" id="UP000008141">
    <property type="component" value="Unassembled WGS sequence"/>
</dbReference>
<protein>
    <submittedName>
        <fullName evidence="2">Uncharacterized protein</fullName>
    </submittedName>
</protein>
<dbReference type="RefSeq" id="XP_005846969.1">
    <property type="nucleotide sequence ID" value="XM_005846907.1"/>
</dbReference>
<keyword evidence="3" id="KW-1185">Reference proteome</keyword>
<evidence type="ECO:0000313" key="3">
    <source>
        <dbReference type="Proteomes" id="UP000008141"/>
    </source>
</evidence>
<feature type="compositionally biased region" description="Low complexity" evidence="1">
    <location>
        <begin position="197"/>
        <end position="220"/>
    </location>
</feature>
<dbReference type="EMBL" id="GL433846">
    <property type="protein sequence ID" value="EFN54867.1"/>
    <property type="molecule type" value="Genomic_DNA"/>
</dbReference>
<gene>
    <name evidence="2" type="ORF">CHLNCDRAFT_134945</name>
</gene>
<feature type="region of interest" description="Disordered" evidence="1">
    <location>
        <begin position="330"/>
        <end position="438"/>
    </location>
</feature>
<name>E1ZH66_CHLVA</name>
<feature type="compositionally biased region" description="Polar residues" evidence="1">
    <location>
        <begin position="225"/>
        <end position="234"/>
    </location>
</feature>
<dbReference type="GeneID" id="17354238"/>
<proteinExistence type="predicted"/>
<reference evidence="2 3" key="1">
    <citation type="journal article" date="2010" name="Plant Cell">
        <title>The Chlorella variabilis NC64A genome reveals adaptation to photosymbiosis, coevolution with viruses, and cryptic sex.</title>
        <authorList>
            <person name="Blanc G."/>
            <person name="Duncan G."/>
            <person name="Agarkova I."/>
            <person name="Borodovsky M."/>
            <person name="Gurnon J."/>
            <person name="Kuo A."/>
            <person name="Lindquist E."/>
            <person name="Lucas S."/>
            <person name="Pangilinan J."/>
            <person name="Polle J."/>
            <person name="Salamov A."/>
            <person name="Terry A."/>
            <person name="Yamada T."/>
            <person name="Dunigan D.D."/>
            <person name="Grigoriev I.V."/>
            <person name="Claverie J.M."/>
            <person name="Van Etten J.L."/>
        </authorList>
    </citation>
    <scope>NUCLEOTIDE SEQUENCE [LARGE SCALE GENOMIC DNA]</scope>
    <source>
        <strain evidence="2 3">NC64A</strain>
    </source>
</reference>